<proteinExistence type="predicted"/>
<keyword evidence="3" id="KW-1185">Reference proteome</keyword>
<reference evidence="2 3" key="1">
    <citation type="submission" date="2019-11" db="EMBL/GenBank/DDBJ databases">
        <authorList>
            <person name="Li X."/>
        </authorList>
    </citation>
    <scope>NUCLEOTIDE SEQUENCE [LARGE SCALE GENOMIC DNA]</scope>
    <source>
        <strain evidence="2 3">L9</strain>
    </source>
</reference>
<evidence type="ECO:0000313" key="2">
    <source>
        <dbReference type="EMBL" id="MUK86851.1"/>
    </source>
</evidence>
<keyword evidence="1" id="KW-0472">Membrane</keyword>
<dbReference type="EMBL" id="WOCA01000001">
    <property type="protein sequence ID" value="MUK86851.1"/>
    <property type="molecule type" value="Genomic_DNA"/>
</dbReference>
<dbReference type="RefSeq" id="WP_155666041.1">
    <property type="nucleotide sequence ID" value="NZ_WOCA01000001.1"/>
</dbReference>
<keyword evidence="1" id="KW-1133">Transmembrane helix</keyword>
<evidence type="ECO:0000256" key="1">
    <source>
        <dbReference type="SAM" id="Phobius"/>
    </source>
</evidence>
<accession>A0A6N8FCF5</accession>
<feature type="transmembrane region" description="Helical" evidence="1">
    <location>
        <begin position="12"/>
        <end position="34"/>
    </location>
</feature>
<dbReference type="Proteomes" id="UP000469125">
    <property type="component" value="Unassembled WGS sequence"/>
</dbReference>
<name>A0A6N8FCF5_9BACI</name>
<evidence type="ECO:0000313" key="3">
    <source>
        <dbReference type="Proteomes" id="UP000469125"/>
    </source>
</evidence>
<organism evidence="2 3">
    <name type="scientific">Ornithinibacillus caprae</name>
    <dbReference type="NCBI Taxonomy" id="2678566"/>
    <lineage>
        <taxon>Bacteria</taxon>
        <taxon>Bacillati</taxon>
        <taxon>Bacillota</taxon>
        <taxon>Bacilli</taxon>
        <taxon>Bacillales</taxon>
        <taxon>Bacillaceae</taxon>
        <taxon>Ornithinibacillus</taxon>
    </lineage>
</organism>
<comment type="caution">
    <text evidence="2">The sequence shown here is derived from an EMBL/GenBank/DDBJ whole genome shotgun (WGS) entry which is preliminary data.</text>
</comment>
<dbReference type="AlphaFoldDB" id="A0A6N8FCF5"/>
<gene>
    <name evidence="2" type="ORF">GMD78_00350</name>
</gene>
<sequence>MNRFRNESGAALVLTLMIITLILLFVLTLFYQIANTTKQVTTMEKQIISEQIAEMGVDYYRSYTKATIPETISASSEILLPDIELQEEVILDSEGKFKYWIETQEIATRSENEIMINFTTVGEAYGKITTIDSSITIQIESGE</sequence>
<protein>
    <recommendedName>
        <fullName evidence="4">Type II secretion system protein</fullName>
    </recommendedName>
</protein>
<evidence type="ECO:0008006" key="4">
    <source>
        <dbReference type="Google" id="ProtNLM"/>
    </source>
</evidence>
<keyword evidence="1" id="KW-0812">Transmembrane</keyword>